<proteinExistence type="predicted"/>
<dbReference type="EMBL" id="CAMXCT020000544">
    <property type="protein sequence ID" value="CAL1133569.1"/>
    <property type="molecule type" value="Genomic_DNA"/>
</dbReference>
<keyword evidence="4" id="KW-1185">Reference proteome</keyword>
<evidence type="ECO:0000313" key="4">
    <source>
        <dbReference type="Proteomes" id="UP001152797"/>
    </source>
</evidence>
<name>A0A9P1FK54_9DINO</name>
<feature type="compositionally biased region" description="Pro residues" evidence="1">
    <location>
        <begin position="56"/>
        <end position="65"/>
    </location>
</feature>
<dbReference type="EMBL" id="CAMXCT030000544">
    <property type="protein sequence ID" value="CAL4767506.1"/>
    <property type="molecule type" value="Genomic_DNA"/>
</dbReference>
<feature type="compositionally biased region" description="Low complexity" evidence="1">
    <location>
        <begin position="1"/>
        <end position="29"/>
    </location>
</feature>
<organism evidence="2">
    <name type="scientific">Cladocopium goreaui</name>
    <dbReference type="NCBI Taxonomy" id="2562237"/>
    <lineage>
        <taxon>Eukaryota</taxon>
        <taxon>Sar</taxon>
        <taxon>Alveolata</taxon>
        <taxon>Dinophyceae</taxon>
        <taxon>Suessiales</taxon>
        <taxon>Symbiodiniaceae</taxon>
        <taxon>Cladocopium</taxon>
    </lineage>
</organism>
<protein>
    <submittedName>
        <fullName evidence="2">Uncharacterized protein</fullName>
    </submittedName>
</protein>
<reference evidence="2" key="1">
    <citation type="submission" date="2022-10" db="EMBL/GenBank/DDBJ databases">
        <authorList>
            <person name="Chen Y."/>
            <person name="Dougan E. K."/>
            <person name="Chan C."/>
            <person name="Rhodes N."/>
            <person name="Thang M."/>
        </authorList>
    </citation>
    <scope>NUCLEOTIDE SEQUENCE</scope>
</reference>
<evidence type="ECO:0000313" key="3">
    <source>
        <dbReference type="EMBL" id="CAL4767506.1"/>
    </source>
</evidence>
<accession>A0A9P1FK54</accession>
<dbReference type="Proteomes" id="UP001152797">
    <property type="component" value="Unassembled WGS sequence"/>
</dbReference>
<feature type="compositionally biased region" description="Polar residues" evidence="1">
    <location>
        <begin position="95"/>
        <end position="104"/>
    </location>
</feature>
<reference evidence="3 4" key="2">
    <citation type="submission" date="2024-05" db="EMBL/GenBank/DDBJ databases">
        <authorList>
            <person name="Chen Y."/>
            <person name="Shah S."/>
            <person name="Dougan E. K."/>
            <person name="Thang M."/>
            <person name="Chan C."/>
        </authorList>
    </citation>
    <scope>NUCLEOTIDE SEQUENCE [LARGE SCALE GENOMIC DNA]</scope>
</reference>
<evidence type="ECO:0000313" key="2">
    <source>
        <dbReference type="EMBL" id="CAI3980194.1"/>
    </source>
</evidence>
<evidence type="ECO:0000256" key="1">
    <source>
        <dbReference type="SAM" id="MobiDB-lite"/>
    </source>
</evidence>
<dbReference type="EMBL" id="CAMXCT010000544">
    <property type="protein sequence ID" value="CAI3980194.1"/>
    <property type="molecule type" value="Genomic_DNA"/>
</dbReference>
<feature type="compositionally biased region" description="Polar residues" evidence="1">
    <location>
        <begin position="31"/>
        <end position="42"/>
    </location>
</feature>
<comment type="caution">
    <text evidence="2">The sequence shown here is derived from an EMBL/GenBank/DDBJ whole genome shotgun (WGS) entry which is preliminary data.</text>
</comment>
<feature type="region of interest" description="Disordered" evidence="1">
    <location>
        <begin position="1"/>
        <end position="116"/>
    </location>
</feature>
<gene>
    <name evidence="2" type="ORF">C1SCF055_LOCUS8094</name>
</gene>
<sequence length="1322" mass="144619">MPQSAFPPAFPSPLAQQQAMAARRAADQVQPDDSASGVSMGSWSAAPGDRQTPLPKARPPAPPTTVPEGGEGPSVWDQPSDDDVPPVDGSYFGQPVQQPGQAASSGYVPTGAGSAPATQAAKNLLGDQLQQNTKLAKQKERAKARGHKRVRWGQMPVSGALNPQNFQLPPFIQQLGSGQGERSILIVDNRDGRITSPFQGWLLDEILLNAQSRINILSDRQLLRSPSVGYHMNLFYVRAMDGYKLIVVGSMTSYESVPCANWDAETGEVMSHSAFQPFRWPLMRNDSSIWVDVKLKIEGQLLLHLELRGYRSVQDMSVQLNYINDGLVTSLKEILFVPAVVVTVFSGWRVVAVSFEVGGRIYVCSDKGVVVALDYPLCHFEIRMTALSSVDAIGMDADRLEFRFRSAGDQLDVACSQLNVPTTWLTLSRVSGPMLIQNARWCRERNARVEGPDQTMQMSQLAGIHAHWTAATEATSVADTGPRVGAVAVDSHHSNLHLTCESPLFQAEKAIVPPEAIALQCHDPDQEKQAIIVPPVLGGPAAVEFKDAPGALKALVGPAAAPVQAAPLVETVISVTEAGQAPRPAAPGEMTVHVQRRSLESRLSESLAEAAVTPQNFVEQVRRAAQGCAPGGSTTSVPRSFGPEPVIEALTSEGLRDLRSSMSRSDRVVKTVITSGAGLWDLSTGLSESDRPGLFWSVISSIMAQSGNRWACKILSLPIFDDAFAKAVQGSPFANLAFVAAMEVTSAHEFVAKVTEWAPHLDEGIRGDLLGSSFMLEHFWSLACSVERAFFESTANQLGFGLCEVPDVPISSESAKARRAGAIKALSGRPLNPPRKLLKTSSESASATPLLDQENAARWKWAARLEEIGKKAGTFSKLLLDTANESGLSHAEVARLRQLVLSSGAPRTMATHVTNWERFADWATAKGIEVFPLTSNKLIQYALHLDSLECGPSVIPTFRTSVKWVTSKLAIDCPDIDHQGLLALQAEVIGKRARTLKEAVPIPTPVVRALELFVVDEGEPEAIRLFTWWWLCMVFASLRFDDAMHVRPDELILNEEGLFGVAWQTKVERKRRGTKFVVPHVGFSGSDWLRSGWELLQSEHSGLARDFWMRDLNSRDAFRDAPATYQRSVQWLRFIGRFALNHYHTGQEEEFKELASVVNSLTAHSARVTMLDAAVHAGRSTEEIGLQANWKNPGPLVLKYTRNRSAIPAKMVQQLVKDMLVQEHPVEESEDVELDSEDPSAFDQIQFFVKANGSATYDYRYHCTAPDNEEAIACGRILKDDCTHVGSCLPDASVLCKHCSRARPEVLEAYHRSQRARPLGCR</sequence>
<dbReference type="OrthoDB" id="415091at2759"/>